<proteinExistence type="inferred from homology"/>
<evidence type="ECO:0000256" key="7">
    <source>
        <dbReference type="ARBA" id="ARBA00047989"/>
    </source>
</evidence>
<dbReference type="EMBL" id="CABPRZ010000032">
    <property type="protein sequence ID" value="VVE56739.1"/>
    <property type="molecule type" value="Genomic_DNA"/>
</dbReference>
<evidence type="ECO:0000256" key="3">
    <source>
        <dbReference type="ARBA" id="ARBA00022679"/>
    </source>
</evidence>
<evidence type="ECO:0000256" key="1">
    <source>
        <dbReference type="ARBA" id="ARBA00000553"/>
    </source>
</evidence>
<evidence type="ECO:0000313" key="12">
    <source>
        <dbReference type="EMBL" id="VVE56739.1"/>
    </source>
</evidence>
<organism evidence="12 13">
    <name type="scientific">Pandoraea terrae</name>
    <dbReference type="NCBI Taxonomy" id="1537710"/>
    <lineage>
        <taxon>Bacteria</taxon>
        <taxon>Pseudomonadati</taxon>
        <taxon>Pseudomonadota</taxon>
        <taxon>Betaproteobacteria</taxon>
        <taxon>Burkholderiales</taxon>
        <taxon>Burkholderiaceae</taxon>
        <taxon>Pandoraea</taxon>
    </lineage>
</organism>
<keyword evidence="5" id="KW-0378">Hydrolase</keyword>
<dbReference type="RefSeq" id="WP_150699763.1">
    <property type="nucleotide sequence ID" value="NZ_CABPRZ010000032.1"/>
</dbReference>
<comment type="catalytic activity">
    <reaction evidence="7">
        <text>adenosine + H2O + H(+) = inosine + NH4(+)</text>
        <dbReference type="Rhea" id="RHEA:24408"/>
        <dbReference type="ChEBI" id="CHEBI:15377"/>
        <dbReference type="ChEBI" id="CHEBI:15378"/>
        <dbReference type="ChEBI" id="CHEBI:16335"/>
        <dbReference type="ChEBI" id="CHEBI:17596"/>
        <dbReference type="ChEBI" id="CHEBI:28938"/>
        <dbReference type="EC" id="3.5.4.4"/>
    </reaction>
    <physiologicalReaction direction="left-to-right" evidence="7">
        <dbReference type="Rhea" id="RHEA:24409"/>
    </physiologicalReaction>
</comment>
<dbReference type="GO" id="GO:0005507">
    <property type="term" value="F:copper ion binding"/>
    <property type="evidence" value="ECO:0007669"/>
    <property type="project" value="TreeGrafter"/>
</dbReference>
<dbReference type="CDD" id="cd16833">
    <property type="entry name" value="YfiH"/>
    <property type="match status" value="1"/>
</dbReference>
<dbReference type="InterPro" id="IPR038371">
    <property type="entry name" value="Cu_polyphenol_OxRdtase_sf"/>
</dbReference>
<evidence type="ECO:0000256" key="5">
    <source>
        <dbReference type="ARBA" id="ARBA00022801"/>
    </source>
</evidence>
<evidence type="ECO:0000256" key="6">
    <source>
        <dbReference type="ARBA" id="ARBA00022833"/>
    </source>
</evidence>
<evidence type="ECO:0000256" key="8">
    <source>
        <dbReference type="ARBA" id="ARBA00048968"/>
    </source>
</evidence>
<dbReference type="Gene3D" id="3.60.140.10">
    <property type="entry name" value="CNF1/YfiH-like putative cysteine hydrolases"/>
    <property type="match status" value="1"/>
</dbReference>
<keyword evidence="4" id="KW-0479">Metal-binding</keyword>
<dbReference type="Proteomes" id="UP000414233">
    <property type="component" value="Unassembled WGS sequence"/>
</dbReference>
<dbReference type="Pfam" id="PF02578">
    <property type="entry name" value="Cu-oxidase_4"/>
    <property type="match status" value="1"/>
</dbReference>
<sequence length="292" mass="30102">MTSSPLEHPVSPDLTPPGPQGAATGYPASWIVPDWPAPANVRAVFTTREGGVSAGPHASFNLGVKADDDPEAVRINRERLAAITGATPAWLAQVHSARVADAEEALRGYDTGQPIEADASVTTATGIACAALAADCLPVLLCDTDGQAVGAAHAGWRGLCSGVIEAAVRSLRARLPAGGEGTAVLAWLGPCIGPDAFEVGSEVRESFLAAANAGEAEATNAAFVPHGAAENGKYLADLCALARLRLAREGVTTVSGGRWCTVSDPARFYSYRRDRVTGRLAGVVWRAGPSIR</sequence>
<name>A0A5E4Z6H9_9BURK</name>
<accession>A0A5E4Z6H9</accession>
<dbReference type="GO" id="GO:0017061">
    <property type="term" value="F:S-methyl-5-thioadenosine phosphorylase activity"/>
    <property type="evidence" value="ECO:0007669"/>
    <property type="project" value="UniProtKB-EC"/>
</dbReference>
<comment type="catalytic activity">
    <reaction evidence="1">
        <text>inosine + phosphate = alpha-D-ribose 1-phosphate + hypoxanthine</text>
        <dbReference type="Rhea" id="RHEA:27646"/>
        <dbReference type="ChEBI" id="CHEBI:17368"/>
        <dbReference type="ChEBI" id="CHEBI:17596"/>
        <dbReference type="ChEBI" id="CHEBI:43474"/>
        <dbReference type="ChEBI" id="CHEBI:57720"/>
        <dbReference type="EC" id="2.4.2.1"/>
    </reaction>
    <physiologicalReaction direction="left-to-right" evidence="1">
        <dbReference type="Rhea" id="RHEA:27647"/>
    </physiologicalReaction>
</comment>
<dbReference type="OrthoDB" id="4279at2"/>
<protein>
    <recommendedName>
        <fullName evidence="10">Purine nucleoside phosphorylase</fullName>
    </recommendedName>
</protein>
<dbReference type="PANTHER" id="PTHR30616">
    <property type="entry name" value="UNCHARACTERIZED PROTEIN YFIH"/>
    <property type="match status" value="1"/>
</dbReference>
<reference evidence="12 13" key="1">
    <citation type="submission" date="2019-08" db="EMBL/GenBank/DDBJ databases">
        <authorList>
            <person name="Peeters C."/>
        </authorList>
    </citation>
    <scope>NUCLEOTIDE SEQUENCE [LARGE SCALE GENOMIC DNA]</scope>
    <source>
        <strain evidence="12 13">LMG 30175</strain>
    </source>
</reference>
<evidence type="ECO:0000256" key="9">
    <source>
        <dbReference type="ARBA" id="ARBA00049893"/>
    </source>
</evidence>
<evidence type="ECO:0000256" key="4">
    <source>
        <dbReference type="ARBA" id="ARBA00022723"/>
    </source>
</evidence>
<dbReference type="NCBIfam" id="TIGR00726">
    <property type="entry name" value="peptidoglycan editing factor PgeF"/>
    <property type="match status" value="1"/>
</dbReference>
<gene>
    <name evidence="12" type="ORF">PTE30175_05025</name>
</gene>
<evidence type="ECO:0000256" key="2">
    <source>
        <dbReference type="ARBA" id="ARBA00007353"/>
    </source>
</evidence>
<comment type="catalytic activity">
    <reaction evidence="9">
        <text>S-methyl-5'-thioadenosine + phosphate = 5-(methylsulfanyl)-alpha-D-ribose 1-phosphate + adenine</text>
        <dbReference type="Rhea" id="RHEA:11852"/>
        <dbReference type="ChEBI" id="CHEBI:16708"/>
        <dbReference type="ChEBI" id="CHEBI:17509"/>
        <dbReference type="ChEBI" id="CHEBI:43474"/>
        <dbReference type="ChEBI" id="CHEBI:58533"/>
        <dbReference type="EC" id="2.4.2.28"/>
    </reaction>
    <physiologicalReaction direction="left-to-right" evidence="9">
        <dbReference type="Rhea" id="RHEA:11853"/>
    </physiologicalReaction>
</comment>
<evidence type="ECO:0000256" key="10">
    <source>
        <dbReference type="RuleBase" id="RU361274"/>
    </source>
</evidence>
<dbReference type="PANTHER" id="PTHR30616:SF2">
    <property type="entry name" value="PURINE NUCLEOSIDE PHOSPHORYLASE LACC1"/>
    <property type="match status" value="1"/>
</dbReference>
<dbReference type="GO" id="GO:0016787">
    <property type="term" value="F:hydrolase activity"/>
    <property type="evidence" value="ECO:0007669"/>
    <property type="project" value="UniProtKB-KW"/>
</dbReference>
<dbReference type="InterPro" id="IPR003730">
    <property type="entry name" value="Cu_polyphenol_OxRdtase"/>
</dbReference>
<keyword evidence="6" id="KW-0862">Zinc</keyword>
<dbReference type="AlphaFoldDB" id="A0A5E4Z6H9"/>
<evidence type="ECO:0000313" key="13">
    <source>
        <dbReference type="Proteomes" id="UP000414233"/>
    </source>
</evidence>
<evidence type="ECO:0000256" key="11">
    <source>
        <dbReference type="SAM" id="MobiDB-lite"/>
    </source>
</evidence>
<keyword evidence="13" id="KW-1185">Reference proteome</keyword>
<keyword evidence="3" id="KW-0808">Transferase</keyword>
<comment type="similarity">
    <text evidence="2 10">Belongs to the purine nucleoside phosphorylase YfiH/LACC1 family.</text>
</comment>
<feature type="region of interest" description="Disordered" evidence="11">
    <location>
        <begin position="1"/>
        <end position="27"/>
    </location>
</feature>
<dbReference type="SUPFAM" id="SSF64438">
    <property type="entry name" value="CNF1/YfiH-like putative cysteine hydrolases"/>
    <property type="match status" value="1"/>
</dbReference>
<dbReference type="InterPro" id="IPR011324">
    <property type="entry name" value="Cytotoxic_necrot_fac-like_cat"/>
</dbReference>
<comment type="catalytic activity">
    <reaction evidence="8">
        <text>adenosine + phosphate = alpha-D-ribose 1-phosphate + adenine</text>
        <dbReference type="Rhea" id="RHEA:27642"/>
        <dbReference type="ChEBI" id="CHEBI:16335"/>
        <dbReference type="ChEBI" id="CHEBI:16708"/>
        <dbReference type="ChEBI" id="CHEBI:43474"/>
        <dbReference type="ChEBI" id="CHEBI:57720"/>
        <dbReference type="EC" id="2.4.2.1"/>
    </reaction>
    <physiologicalReaction direction="left-to-right" evidence="8">
        <dbReference type="Rhea" id="RHEA:27643"/>
    </physiologicalReaction>
</comment>